<keyword evidence="2" id="KW-0472">Membrane</keyword>
<gene>
    <name evidence="4" type="ORF">MM415A01576_0009</name>
    <name evidence="3" type="ORF">MM415B00334_0002</name>
</gene>
<name>A0A6M3J991_9ZZZZ</name>
<evidence type="ECO:0000313" key="4">
    <source>
        <dbReference type="EMBL" id="QJA76130.1"/>
    </source>
</evidence>
<evidence type="ECO:0000256" key="2">
    <source>
        <dbReference type="SAM" id="Phobius"/>
    </source>
</evidence>
<feature type="region of interest" description="Disordered" evidence="1">
    <location>
        <begin position="161"/>
        <end position="184"/>
    </location>
</feature>
<feature type="transmembrane region" description="Helical" evidence="2">
    <location>
        <begin position="116"/>
        <end position="133"/>
    </location>
</feature>
<accession>A0A6M3J991</accession>
<keyword evidence="2" id="KW-0812">Transmembrane</keyword>
<organism evidence="3">
    <name type="scientific">viral metagenome</name>
    <dbReference type="NCBI Taxonomy" id="1070528"/>
    <lineage>
        <taxon>unclassified sequences</taxon>
        <taxon>metagenomes</taxon>
        <taxon>organismal metagenomes</taxon>
    </lineage>
</organism>
<dbReference type="EMBL" id="MT142206">
    <property type="protein sequence ID" value="QJA76130.1"/>
    <property type="molecule type" value="Genomic_DNA"/>
</dbReference>
<dbReference type="AlphaFoldDB" id="A0A6M3J991"/>
<sequence length="1074" mass="119256">MTLNQPTAQDVITTEGRILSDYTVEFYVWGGASYSWVDYTNKLDGTPRLSGLGSSSFQIEDRNVPNAFRSSLNEIRMLNDDGFWNNIGTLDGSLHNASEPYGASIYKRRVRVSAKILLAIGTLVTTVLFVGMVRDVLLTNDGAEAILRVISLDANARDQRIDSDKAQRHPLGSDDATSPSAWTASAPAATGNVNLYRYREKETDEETWLFGWFKNKRIQDVIERTSWALDDPASAISSEALYTEDGREVVSMRTVPPDDEAVADGLGDDRCRVVVWNSERDVLVCCVDNKIYDHDPVANTWTLRNTLTAGRQIVMGWFIDRADTNAKSKRIVLVSMDVSAYATPSTDDGILQAQCWTTTLDATGTGAYSLLDNETSLGTDIFPGVYMARLGAWNATDSVQGFGRFINLPYFPTVPDQDWGENAFLPMTQEVWGHSATNTTDGAFENENVEPNAIFDEADGALETFVSQAHTADRGFFAMILDTTSQEDFTGRWCIGQRPAFALSWGPSGGMLGFFTWDSANGFRMRFYSVYDYAIDPYVALAGASTDVPVCIWADHINNDDLFRVSSMTWTDSGTATYSTNRFDEYDWSLSSWAARAWLGSATGTDQAWTVVDFHGLRDASERCALLFNRATGKWRFCSDLGTSWSATDGACLSFNGQKDQDNVLQRISERVAPTPNEILFVETLSSPTGEQFGAKLWIYNGTTLSAGNVTPAGGRQDAINSDRTIASNMASTPANYPDASTPKGMVFWVTANSFEWANVTEPAGEYVLVQYANFWSGFVRLLDVTGLSFDGLRTLLAEILGYVHYYNHEGTFVFEPRDRTVGTPDFVFDSSAGNLISIKYQTQGWERVRNEIIARPYEIASEPRTSEITKGLSDSVGILDEIRVSPYPGEQSKWLVRFVSATIYDLFKLEGDSASATVAKASAQSINSELRAPTDGAYLSIFPEGFTGTFIRGDTFTFWVFEPNENLTQLDERDRVEVRDTTSQATYQRSSMDVDNRFAERRLLVDLAGKVLAWRKDPHSVVKIEAPFDPAYQPLKTAHLVDPTLALTAADDWMIVGLRHKDRSMSELDLMRL</sequence>
<reference evidence="3" key="1">
    <citation type="submission" date="2020-03" db="EMBL/GenBank/DDBJ databases">
        <title>The deep terrestrial virosphere.</title>
        <authorList>
            <person name="Holmfeldt K."/>
            <person name="Nilsson E."/>
            <person name="Simone D."/>
            <person name="Lopez-Fernandez M."/>
            <person name="Wu X."/>
            <person name="de Brujin I."/>
            <person name="Lundin D."/>
            <person name="Andersson A."/>
            <person name="Bertilsson S."/>
            <person name="Dopson M."/>
        </authorList>
    </citation>
    <scope>NUCLEOTIDE SEQUENCE</scope>
    <source>
        <strain evidence="4">MM415A01576</strain>
        <strain evidence="3">MM415B00334</strain>
    </source>
</reference>
<dbReference type="EMBL" id="MT141560">
    <property type="protein sequence ID" value="QJA66749.1"/>
    <property type="molecule type" value="Genomic_DNA"/>
</dbReference>
<protein>
    <submittedName>
        <fullName evidence="3">Uncharacterized protein</fullName>
    </submittedName>
</protein>
<evidence type="ECO:0000256" key="1">
    <source>
        <dbReference type="SAM" id="MobiDB-lite"/>
    </source>
</evidence>
<evidence type="ECO:0000313" key="3">
    <source>
        <dbReference type="EMBL" id="QJA66749.1"/>
    </source>
</evidence>
<keyword evidence="2" id="KW-1133">Transmembrane helix</keyword>
<proteinExistence type="predicted"/>